<feature type="region of interest" description="Disordered" evidence="1">
    <location>
        <begin position="666"/>
        <end position="685"/>
    </location>
</feature>
<feature type="region of interest" description="Disordered" evidence="1">
    <location>
        <begin position="363"/>
        <end position="388"/>
    </location>
</feature>
<dbReference type="AlphaFoldDB" id="A0RXY3"/>
<gene>
    <name evidence="2" type="ordered locus">CENSYa_1580</name>
</gene>
<name>A0RXY3_CENSY</name>
<evidence type="ECO:0000313" key="2">
    <source>
        <dbReference type="EMBL" id="ABK78200.1"/>
    </source>
</evidence>
<dbReference type="HOGENOM" id="CLU_291289_0_0_2"/>
<accession>A0RXY3</accession>
<proteinExistence type="predicted"/>
<keyword evidence="3" id="KW-1185">Reference proteome</keyword>
<keyword evidence="2" id="KW-0378">Hydrolase</keyword>
<dbReference type="EMBL" id="DP000238">
    <property type="protein sequence ID" value="ABK78200.1"/>
    <property type="molecule type" value="Genomic_DNA"/>
</dbReference>
<protein>
    <submittedName>
        <fullName evidence="2">Secreted periplasmic Zn-dependent protease</fullName>
    </submittedName>
</protein>
<dbReference type="EnsemblBacteria" id="ABK78200">
    <property type="protein sequence ID" value="ABK78200"/>
    <property type="gene ID" value="CENSYa_1580"/>
</dbReference>
<evidence type="ECO:0000256" key="1">
    <source>
        <dbReference type="SAM" id="MobiDB-lite"/>
    </source>
</evidence>
<organism evidence="2 3">
    <name type="scientific">Cenarchaeum symbiosum (strain A)</name>
    <dbReference type="NCBI Taxonomy" id="414004"/>
    <lineage>
        <taxon>Archaea</taxon>
        <taxon>Nitrososphaerota</taxon>
        <taxon>Candidatus Cenarchaeales</taxon>
        <taxon>Candidatus Cenarchaeaceae</taxon>
        <taxon>Candidatus Cenarchaeum</taxon>
    </lineage>
</organism>
<dbReference type="Proteomes" id="UP000000758">
    <property type="component" value="Chromosome"/>
</dbReference>
<dbReference type="GO" id="GO:0008233">
    <property type="term" value="F:peptidase activity"/>
    <property type="evidence" value="ECO:0007669"/>
    <property type="project" value="UniProtKB-KW"/>
</dbReference>
<feature type="compositionally biased region" description="Low complexity" evidence="1">
    <location>
        <begin position="822"/>
        <end position="837"/>
    </location>
</feature>
<keyword evidence="2" id="KW-0645">Protease</keyword>
<evidence type="ECO:0000313" key="3">
    <source>
        <dbReference type="Proteomes" id="UP000000758"/>
    </source>
</evidence>
<dbReference type="PATRIC" id="fig|414004.10.peg.1447"/>
<dbReference type="GO" id="GO:0006508">
    <property type="term" value="P:proteolysis"/>
    <property type="evidence" value="ECO:0007669"/>
    <property type="project" value="UniProtKB-KW"/>
</dbReference>
<reference evidence="2 3" key="1">
    <citation type="journal article" date="2006" name="Proc. Natl. Acad. Sci. U.S.A.">
        <title>Genomic analysis of the uncultivated marine crenarchaeote Cenarchaeum symbiosum.</title>
        <authorList>
            <person name="Hallam S.J."/>
            <person name="Konstantinidis K.T."/>
            <person name="Putnam N."/>
            <person name="Schleper C."/>
            <person name="Watanabe Y."/>
            <person name="Sugahara J."/>
            <person name="Preston C."/>
            <person name="de la Torre J."/>
            <person name="Richardson P.M."/>
            <person name="DeLong E.F."/>
        </authorList>
    </citation>
    <scope>NUCLEOTIDE SEQUENCE [LARGE SCALE GENOMIC DNA]</scope>
    <source>
        <strain evidence="3">A</strain>
    </source>
</reference>
<sequence>MLLLAAPAVGEALAENLHVSADGIFSGSMVIEVVVRDTEISDTSGTVGEPDVTVNGRDLRMVQSSDGAWYAYFAHAGAARAADQAAIGAAGESLDFGEFCGPDTAAGVLGADFSDTEAVAVPRGGLEGASDGQGPLGECTGSADGPVINNVVRRASSPSSASGAPPGQIGIDPDMWPIIQLFSFRDVEVKYNRAGGVQQEDIEYGEMEGISVELDRATYPAGAEVFVTVHDMQLNQDPTDEDSWTFASSGVFYQAYTDRGSDAGNGGPGLVDLEGSLGRLGFEDNGRLEVDPGGVLVLKTNRHQPDVSVTDGINEFGGIVTLVETRPSSGVFVSYDSSSTSVIGTGPDAPRGLAGSIRYNDEAASVPTGPTDASISVEYRDGVPRPGTRADVIVTDADQDASSRERDSLGADRASSVLPTMYIGSPLTLERASDVSFFGSRGPATGERAGHGQAKDGSGRLVVDGVPAGTEGLSIKTGYSSGALRSLLVSDNQGSNWLNYDFTSMGRALGRASVHLAFGDPADPSGVLLAEGLGSPRGLVQIDEDAAASAADSSGTAYMVVDFGGAAPSGLEGPLPIILDLFSFGEQNGRDVNNAVYRFELEEERDSPGVFTGTLEYVVPGPGGTGDPGLVSSLRTIDEDVRFLGGGRAMDDVVITYSDLDRTGISTGQSEAREAEVHSGSVRTDSNSYGFGRPVTIILEDPDLNRSHDTLEVYGTVNDPASPYVDTVGSPDGGILLEVIINGERYRRCTVDGVEHGGLAASGFSLVETGPGTGIFEGSFKMPSWICSKDGDRLISPAGGNIDARYHDARDSSGNPNIFGLGAPPQAGASQQAGASPEPRSGEVPPAADPRTLLQPAYGGTAEVTVEGSLAGQRRGEPVSIFLNSPDGSVSTFGISVTDSGRYRAVLMLGHESPPGEYTADVEYLGEHVGSASFTLDAPRIPGWVRDSARWWSGGIISDGEFLDGLEYLARTGVVDVPAGEGLQRVPDWTRDSARWWADGMITDDEFLQSMEFLAGRGLIRT</sequence>
<dbReference type="KEGG" id="csy:CENSYa_1580"/>
<feature type="region of interest" description="Disordered" evidence="1">
    <location>
        <begin position="805"/>
        <end position="854"/>
    </location>
</feature>
<dbReference type="STRING" id="414004.CENSYa_1580"/>